<dbReference type="STRING" id="90262.A0A1X2HYM5"/>
<dbReference type="Gene3D" id="3.10.20.30">
    <property type="match status" value="1"/>
</dbReference>
<organism evidence="2 3">
    <name type="scientific">Absidia repens</name>
    <dbReference type="NCBI Taxonomy" id="90262"/>
    <lineage>
        <taxon>Eukaryota</taxon>
        <taxon>Fungi</taxon>
        <taxon>Fungi incertae sedis</taxon>
        <taxon>Mucoromycota</taxon>
        <taxon>Mucoromycotina</taxon>
        <taxon>Mucoromycetes</taxon>
        <taxon>Mucorales</taxon>
        <taxon>Cunninghamellaceae</taxon>
        <taxon>Absidia</taxon>
    </lineage>
</organism>
<dbReference type="GO" id="GO:1990133">
    <property type="term" value="C:molybdopterin adenylyltransferase complex"/>
    <property type="evidence" value="ECO:0007669"/>
    <property type="project" value="TreeGrafter"/>
</dbReference>
<gene>
    <name evidence="2" type="ORF">BCR42DRAFT_428298</name>
</gene>
<dbReference type="GO" id="GO:0006777">
    <property type="term" value="P:Mo-molybdopterin cofactor biosynthetic process"/>
    <property type="evidence" value="ECO:0007669"/>
    <property type="project" value="InterPro"/>
</dbReference>
<dbReference type="CDD" id="cd00754">
    <property type="entry name" value="Ubl_MoaD"/>
    <property type="match status" value="1"/>
</dbReference>
<dbReference type="Pfam" id="PF02597">
    <property type="entry name" value="ThiS"/>
    <property type="match status" value="1"/>
</dbReference>
<dbReference type="InterPro" id="IPR012675">
    <property type="entry name" value="Beta-grasp_dom_sf"/>
</dbReference>
<dbReference type="InterPro" id="IPR003749">
    <property type="entry name" value="ThiS/MoaD-like"/>
</dbReference>
<dbReference type="Proteomes" id="UP000193560">
    <property type="component" value="Unassembled WGS sequence"/>
</dbReference>
<evidence type="ECO:0000313" key="2">
    <source>
        <dbReference type="EMBL" id="ORZ05440.1"/>
    </source>
</evidence>
<dbReference type="EMBL" id="MCGE01000044">
    <property type="protein sequence ID" value="ORZ05440.1"/>
    <property type="molecule type" value="Genomic_DNA"/>
</dbReference>
<dbReference type="InterPro" id="IPR044672">
    <property type="entry name" value="MOCS2A"/>
</dbReference>
<dbReference type="PANTHER" id="PTHR33359">
    <property type="entry name" value="MOLYBDOPTERIN SYNTHASE SULFUR CARRIER SUBUNIT"/>
    <property type="match status" value="1"/>
</dbReference>
<sequence>MGSVKVLYFARMADITKIASEQVELDPSLETVEDVLGVLLKKYDSDFAKLLDICMFAVDMEYVSRSHPLGPGQEMAIIPPVSGG</sequence>
<accession>A0A1X2HYM5</accession>
<dbReference type="UniPathway" id="UPA00344"/>
<dbReference type="PANTHER" id="PTHR33359:SF1">
    <property type="entry name" value="MOLYBDOPTERIN SYNTHASE SULFUR CARRIER SUBUNIT"/>
    <property type="match status" value="1"/>
</dbReference>
<dbReference type="GO" id="GO:0000166">
    <property type="term" value="F:nucleotide binding"/>
    <property type="evidence" value="ECO:0007669"/>
    <property type="project" value="UniProtKB-KW"/>
</dbReference>
<protein>
    <submittedName>
        <fullName evidence="2">Molybdopterin converting factor small subunit</fullName>
    </submittedName>
</protein>
<proteinExistence type="predicted"/>
<dbReference type="InterPro" id="IPR016155">
    <property type="entry name" value="Mopterin_synth/thiamin_S_b"/>
</dbReference>
<reference evidence="2 3" key="1">
    <citation type="submission" date="2016-07" db="EMBL/GenBank/DDBJ databases">
        <title>Pervasive Adenine N6-methylation of Active Genes in Fungi.</title>
        <authorList>
            <consortium name="DOE Joint Genome Institute"/>
            <person name="Mondo S.J."/>
            <person name="Dannebaum R.O."/>
            <person name="Kuo R.C."/>
            <person name="Labutti K."/>
            <person name="Haridas S."/>
            <person name="Kuo A."/>
            <person name="Salamov A."/>
            <person name="Ahrendt S.R."/>
            <person name="Lipzen A."/>
            <person name="Sullivan W."/>
            <person name="Andreopoulos W.B."/>
            <person name="Clum A."/>
            <person name="Lindquist E."/>
            <person name="Daum C."/>
            <person name="Ramamoorthy G.K."/>
            <person name="Gryganskyi A."/>
            <person name="Culley D."/>
            <person name="Magnuson J.K."/>
            <person name="James T.Y."/>
            <person name="O'Malley M.A."/>
            <person name="Stajich J.E."/>
            <person name="Spatafora J.W."/>
            <person name="Visel A."/>
            <person name="Grigoriev I.V."/>
        </authorList>
    </citation>
    <scope>NUCLEOTIDE SEQUENCE [LARGE SCALE GENOMIC DNA]</scope>
    <source>
        <strain evidence="2 3">NRRL 1336</strain>
    </source>
</reference>
<dbReference type="OrthoDB" id="5595860at2759"/>
<dbReference type="AlphaFoldDB" id="A0A1X2HYM5"/>
<evidence type="ECO:0000313" key="3">
    <source>
        <dbReference type="Proteomes" id="UP000193560"/>
    </source>
</evidence>
<comment type="caution">
    <text evidence="2">The sequence shown here is derived from an EMBL/GenBank/DDBJ whole genome shotgun (WGS) entry which is preliminary data.</text>
</comment>
<evidence type="ECO:0000256" key="1">
    <source>
        <dbReference type="ARBA" id="ARBA00022741"/>
    </source>
</evidence>
<dbReference type="SUPFAM" id="SSF54285">
    <property type="entry name" value="MoaD/ThiS"/>
    <property type="match status" value="1"/>
</dbReference>
<name>A0A1X2HYM5_9FUNG</name>
<keyword evidence="3" id="KW-1185">Reference proteome</keyword>
<dbReference type="NCBIfam" id="TIGR01682">
    <property type="entry name" value="moaD"/>
    <property type="match status" value="1"/>
</dbReference>
<keyword evidence="1" id="KW-0547">Nucleotide-binding</keyword>